<evidence type="ECO:0000256" key="2">
    <source>
        <dbReference type="ARBA" id="ARBA00023444"/>
    </source>
</evidence>
<evidence type="ECO:0000256" key="5">
    <source>
        <dbReference type="ARBA" id="ARBA00048470"/>
    </source>
</evidence>
<dbReference type="Proteomes" id="UP000579281">
    <property type="component" value="Unassembled WGS sequence"/>
</dbReference>
<feature type="domain" description="Siroheme decarboxylase NirL-like HTH" evidence="7">
    <location>
        <begin position="5"/>
        <end position="51"/>
    </location>
</feature>
<dbReference type="GO" id="GO:0016829">
    <property type="term" value="F:lyase activity"/>
    <property type="evidence" value="ECO:0007669"/>
    <property type="project" value="UniProtKB-KW"/>
</dbReference>
<dbReference type="InterPro" id="IPR053953">
    <property type="entry name" value="NirdL-like_HTH"/>
</dbReference>
<reference evidence="8 9" key="1">
    <citation type="submission" date="2020-08" db="EMBL/GenBank/DDBJ databases">
        <title>Genomic Encyclopedia of Type Strains, Phase IV (KMG-IV): sequencing the most valuable type-strain genomes for metagenomic binning, comparative biology and taxonomic classification.</title>
        <authorList>
            <person name="Goeker M."/>
        </authorList>
    </citation>
    <scope>NUCLEOTIDE SEQUENCE [LARGE SCALE GENOMIC DNA]</scope>
    <source>
        <strain evidence="8 9">DSM 103526</strain>
    </source>
</reference>
<organism evidence="8 9">
    <name type="scientific">Anaerosolibacter carboniphilus</name>
    <dbReference type="NCBI Taxonomy" id="1417629"/>
    <lineage>
        <taxon>Bacteria</taxon>
        <taxon>Bacillati</taxon>
        <taxon>Bacillota</taxon>
        <taxon>Clostridia</taxon>
        <taxon>Peptostreptococcales</taxon>
        <taxon>Thermotaleaceae</taxon>
        <taxon>Anaerosolibacter</taxon>
    </lineage>
</organism>
<name>A0A841KNH7_9FIRM</name>
<dbReference type="InterPro" id="IPR036388">
    <property type="entry name" value="WH-like_DNA-bd_sf"/>
</dbReference>
<dbReference type="InterPro" id="IPR036390">
    <property type="entry name" value="WH_DNA-bd_sf"/>
</dbReference>
<comment type="similarity">
    <text evidence="3">Belongs to the Ahb/Nir family.</text>
</comment>
<dbReference type="PANTHER" id="PTHR43413:SF1">
    <property type="entry name" value="SIROHEME DECARBOXYLASE NIRL SUBUNIT"/>
    <property type="match status" value="1"/>
</dbReference>
<dbReference type="Pfam" id="PF17805">
    <property type="entry name" value="AsnC_trans_reg2"/>
    <property type="match status" value="1"/>
</dbReference>
<sequence length="149" mass="17268">MTTLERQVLNEIQKGIPLVEQPFLVIGERLGISEAEVIDTIDSLKSKDYIRRFGGIVDVNKLGIKSTLVAMKVDENDLDRVASIISEYKGVTHNYERDDAYNLWFTLMERSQEELEEKIGEIKRKTEVEEILSLPATYKHKTNVFFRFK</sequence>
<dbReference type="EC" id="4.1.1.111" evidence="4"/>
<evidence type="ECO:0000259" key="7">
    <source>
        <dbReference type="Pfam" id="PF22451"/>
    </source>
</evidence>
<accession>A0A841KNH7</accession>
<dbReference type="InterPro" id="IPR050684">
    <property type="entry name" value="HTH-Siroheme_Decarb"/>
</dbReference>
<keyword evidence="8" id="KW-0238">DNA-binding</keyword>
<proteinExistence type="inferred from homology"/>
<comment type="caution">
    <text evidence="8">The sequence shown here is derived from an EMBL/GenBank/DDBJ whole genome shotgun (WGS) entry which is preliminary data.</text>
</comment>
<evidence type="ECO:0000256" key="4">
    <source>
        <dbReference type="ARBA" id="ARBA00023471"/>
    </source>
</evidence>
<dbReference type="Gene3D" id="3.30.70.3460">
    <property type="match status" value="1"/>
</dbReference>
<dbReference type="InterPro" id="IPR040523">
    <property type="entry name" value="AsnC_trans_reg2"/>
</dbReference>
<dbReference type="Pfam" id="PF22451">
    <property type="entry name" value="NirdL-like_HTH"/>
    <property type="match status" value="1"/>
</dbReference>
<dbReference type="SUPFAM" id="SSF46785">
    <property type="entry name" value="Winged helix' DNA-binding domain"/>
    <property type="match status" value="1"/>
</dbReference>
<keyword evidence="9" id="KW-1185">Reference proteome</keyword>
<dbReference type="AlphaFoldDB" id="A0A841KNH7"/>
<evidence type="ECO:0000259" key="6">
    <source>
        <dbReference type="Pfam" id="PF17805"/>
    </source>
</evidence>
<gene>
    <name evidence="8" type="ORF">HNQ80_001075</name>
</gene>
<evidence type="ECO:0000256" key="1">
    <source>
        <dbReference type="ARBA" id="ARBA00023239"/>
    </source>
</evidence>
<protein>
    <recommendedName>
        <fullName evidence="4">siroheme decarboxylase</fullName>
        <ecNumber evidence="4">4.1.1.111</ecNumber>
    </recommendedName>
</protein>
<dbReference type="PANTHER" id="PTHR43413">
    <property type="entry name" value="TRANSCRIPTIONAL REGULATOR, ASNC FAMILY"/>
    <property type="match status" value="1"/>
</dbReference>
<evidence type="ECO:0000313" key="8">
    <source>
        <dbReference type="EMBL" id="MBB6214986.1"/>
    </source>
</evidence>
<comment type="catalytic activity">
    <reaction evidence="5">
        <text>siroheme + 2 H(+) = 12,18-didecarboxysiroheme + 2 CO2</text>
        <dbReference type="Rhea" id="RHEA:19093"/>
        <dbReference type="ChEBI" id="CHEBI:15378"/>
        <dbReference type="ChEBI" id="CHEBI:16526"/>
        <dbReference type="ChEBI" id="CHEBI:60052"/>
        <dbReference type="ChEBI" id="CHEBI:140497"/>
        <dbReference type="EC" id="4.1.1.111"/>
    </reaction>
</comment>
<dbReference type="Gene3D" id="1.10.10.10">
    <property type="entry name" value="Winged helix-like DNA-binding domain superfamily/Winged helix DNA-binding domain"/>
    <property type="match status" value="1"/>
</dbReference>
<dbReference type="GO" id="GO:0003677">
    <property type="term" value="F:DNA binding"/>
    <property type="evidence" value="ECO:0007669"/>
    <property type="project" value="UniProtKB-KW"/>
</dbReference>
<evidence type="ECO:0000256" key="3">
    <source>
        <dbReference type="ARBA" id="ARBA00023457"/>
    </source>
</evidence>
<dbReference type="RefSeq" id="WP_184308883.1">
    <property type="nucleotide sequence ID" value="NZ_JACHEN010000005.1"/>
</dbReference>
<feature type="domain" description="Siroheme decarboxylase AsnC-like ligand binding" evidence="6">
    <location>
        <begin position="61"/>
        <end position="141"/>
    </location>
</feature>
<keyword evidence="1" id="KW-0456">Lyase</keyword>
<evidence type="ECO:0000313" key="9">
    <source>
        <dbReference type="Proteomes" id="UP000579281"/>
    </source>
</evidence>
<comment type="pathway">
    <text evidence="2">Porphyrin-containing compound metabolism.</text>
</comment>
<dbReference type="EMBL" id="JACHEN010000005">
    <property type="protein sequence ID" value="MBB6214986.1"/>
    <property type="molecule type" value="Genomic_DNA"/>
</dbReference>